<comment type="similarity">
    <text evidence="2">Belongs to the chromate ion transporter (CHR) (TC 2.A.51) family.</text>
</comment>
<comment type="subcellular location">
    <subcellularLocation>
        <location evidence="1">Cell membrane</location>
        <topology evidence="1">Multi-pass membrane protein</topology>
    </subcellularLocation>
</comment>
<evidence type="ECO:0000256" key="7">
    <source>
        <dbReference type="SAM" id="Phobius"/>
    </source>
</evidence>
<evidence type="ECO:0000256" key="3">
    <source>
        <dbReference type="ARBA" id="ARBA00022475"/>
    </source>
</evidence>
<dbReference type="GO" id="GO:0015109">
    <property type="term" value="F:chromate transmembrane transporter activity"/>
    <property type="evidence" value="ECO:0007669"/>
    <property type="project" value="InterPro"/>
</dbReference>
<feature type="transmembrane region" description="Helical" evidence="7">
    <location>
        <begin position="303"/>
        <end position="325"/>
    </location>
</feature>
<feature type="transmembrane region" description="Helical" evidence="7">
    <location>
        <begin position="231"/>
        <end position="251"/>
    </location>
</feature>
<dbReference type="InterPro" id="IPR014047">
    <property type="entry name" value="Chr_Tranpt_l_chain"/>
</dbReference>
<keyword evidence="3" id="KW-1003">Cell membrane</keyword>
<keyword evidence="6 7" id="KW-0472">Membrane</keyword>
<keyword evidence="4 7" id="KW-0812">Transmembrane</keyword>
<feature type="transmembrane region" description="Helical" evidence="7">
    <location>
        <begin position="337"/>
        <end position="361"/>
    </location>
</feature>
<evidence type="ECO:0000256" key="4">
    <source>
        <dbReference type="ARBA" id="ARBA00022692"/>
    </source>
</evidence>
<evidence type="ECO:0000256" key="5">
    <source>
        <dbReference type="ARBA" id="ARBA00022989"/>
    </source>
</evidence>
<comment type="caution">
    <text evidence="8">The sequence shown here is derived from an EMBL/GenBank/DDBJ whole genome shotgun (WGS) entry which is preliminary data.</text>
</comment>
<sequence>MFLRHIPFLKAVFAYSLTAFGGPQGHIGMMMKTFVQKRKDITEDELIEFNAFCQMLPGPSSTQTVTLIAYKRGGVPLAILTLLIWILPATLLMSAFSFLVTYIDKKSLQTNLFLYIQPMSVGFVAYAAYKMMKRSITNKATVGIMLFAVFATILIKSPWVFPALLFLGGLISNFSNKRIVAEAGKPKPVKWLNLWLFGIIFIIAGICSELARQQQWEHRRIFNLFENFYRFGSIVFGGGQALIPMMLIQFVTLPIQRGGMPYLSAGDLTTGFGLVQAMPGPVFSLCAYVGGMAMSKYGPVWQGVGCFVSIVAIFLPSTLLLLFLFPVYQNLKQHVVIYRALEGMNAIIVGVIWASAILLMMGINKGSFDFMSIVVAFISFCLLQFTKIPAPLIVLAWLLLGFTLHL</sequence>
<proteinExistence type="inferred from homology"/>
<dbReference type="InterPro" id="IPR003370">
    <property type="entry name" value="Chromate_transpt"/>
</dbReference>
<dbReference type="Proteomes" id="UP000323632">
    <property type="component" value="Unassembled WGS sequence"/>
</dbReference>
<dbReference type="Pfam" id="PF02417">
    <property type="entry name" value="Chromate_transp"/>
    <property type="match status" value="2"/>
</dbReference>
<keyword evidence="9" id="KW-1185">Reference proteome</keyword>
<dbReference type="GO" id="GO:0005886">
    <property type="term" value="C:plasma membrane"/>
    <property type="evidence" value="ECO:0007669"/>
    <property type="project" value="UniProtKB-SubCell"/>
</dbReference>
<organism evidence="8 9">
    <name type="scientific">Taibaiella lutea</name>
    <dbReference type="NCBI Taxonomy" id="2608001"/>
    <lineage>
        <taxon>Bacteria</taxon>
        <taxon>Pseudomonadati</taxon>
        <taxon>Bacteroidota</taxon>
        <taxon>Chitinophagia</taxon>
        <taxon>Chitinophagales</taxon>
        <taxon>Chitinophagaceae</taxon>
        <taxon>Taibaiella</taxon>
    </lineage>
</organism>
<evidence type="ECO:0000313" key="9">
    <source>
        <dbReference type="Proteomes" id="UP000323632"/>
    </source>
</evidence>
<evidence type="ECO:0000256" key="1">
    <source>
        <dbReference type="ARBA" id="ARBA00004651"/>
    </source>
</evidence>
<accession>A0A5M6CWL9</accession>
<gene>
    <name evidence="8" type="primary">chrA</name>
    <name evidence="8" type="ORF">F0919_06430</name>
</gene>
<dbReference type="EMBL" id="VWSH01000001">
    <property type="protein sequence ID" value="KAA5537305.1"/>
    <property type="molecule type" value="Genomic_DNA"/>
</dbReference>
<dbReference type="RefSeq" id="WP_150031880.1">
    <property type="nucleotide sequence ID" value="NZ_VWSH01000001.1"/>
</dbReference>
<evidence type="ECO:0000256" key="2">
    <source>
        <dbReference type="ARBA" id="ARBA00005262"/>
    </source>
</evidence>
<protein>
    <submittedName>
        <fullName evidence="8">Chromate efflux transporter</fullName>
    </submittedName>
</protein>
<dbReference type="PIRSF" id="PIRSF004810">
    <property type="entry name" value="ChrA"/>
    <property type="match status" value="1"/>
</dbReference>
<evidence type="ECO:0000313" key="8">
    <source>
        <dbReference type="EMBL" id="KAA5537305.1"/>
    </source>
</evidence>
<feature type="transmembrane region" description="Helical" evidence="7">
    <location>
        <begin position="112"/>
        <end position="129"/>
    </location>
</feature>
<dbReference type="PANTHER" id="PTHR33567:SF3">
    <property type="entry name" value="CHROMATE ION TRANSPORTER (EUROFUNG)"/>
    <property type="match status" value="1"/>
</dbReference>
<feature type="transmembrane region" description="Helical" evidence="7">
    <location>
        <begin position="271"/>
        <end position="291"/>
    </location>
</feature>
<feature type="transmembrane region" description="Helical" evidence="7">
    <location>
        <begin position="191"/>
        <end position="211"/>
    </location>
</feature>
<evidence type="ECO:0000256" key="6">
    <source>
        <dbReference type="ARBA" id="ARBA00023136"/>
    </source>
</evidence>
<name>A0A5M6CWL9_9BACT</name>
<feature type="transmembrane region" description="Helical" evidence="7">
    <location>
        <begin position="141"/>
        <end position="171"/>
    </location>
</feature>
<feature type="transmembrane region" description="Helical" evidence="7">
    <location>
        <begin position="77"/>
        <end position="100"/>
    </location>
</feature>
<reference evidence="8 9" key="1">
    <citation type="submission" date="2019-09" db="EMBL/GenBank/DDBJ databases">
        <title>Genome sequence and assembly of Taibaiella sp.</title>
        <authorList>
            <person name="Chhetri G."/>
        </authorList>
    </citation>
    <scope>NUCLEOTIDE SEQUENCE [LARGE SCALE GENOMIC DNA]</scope>
    <source>
        <strain evidence="8 9">KVB11</strain>
    </source>
</reference>
<dbReference type="PANTHER" id="PTHR33567">
    <property type="entry name" value="CHROMATE ION TRANSPORTER (EUROFUNG)"/>
    <property type="match status" value="1"/>
</dbReference>
<dbReference type="NCBIfam" id="TIGR00937">
    <property type="entry name" value="2A51"/>
    <property type="match status" value="1"/>
</dbReference>
<keyword evidence="5 7" id="KW-1133">Transmembrane helix</keyword>
<feature type="transmembrane region" description="Helical" evidence="7">
    <location>
        <begin position="373"/>
        <end position="400"/>
    </location>
</feature>
<dbReference type="AlphaFoldDB" id="A0A5M6CWL9"/>